<dbReference type="EMBL" id="CP163445">
    <property type="protein sequence ID" value="XDQ77870.1"/>
    <property type="molecule type" value="Genomic_DNA"/>
</dbReference>
<dbReference type="Pfam" id="PF20329">
    <property type="entry name" value="DUF6624"/>
    <property type="match status" value="1"/>
</dbReference>
<accession>A0AB39TGH1</accession>
<dbReference type="AlphaFoldDB" id="A0AB39TGH1"/>
<sequence>MDRSEEAGRGRQETARGGELAAELVAMMAEDGAAAALANSPDLAEQARWRRLTARHGDRLAAIMAEHGWPAEDVVGADAARAAWLVAQHADRQLDVQRRAVALLAQAVARGAASPRDLAFLADRLAVNEGREQRYGTQIGAVADGRPVPWPCEDPARLDERRAEVGIEPFDAYTARFAPG</sequence>
<evidence type="ECO:0000313" key="1">
    <source>
        <dbReference type="EMBL" id="XDQ77870.1"/>
    </source>
</evidence>
<organism evidence="1">
    <name type="scientific">Streptomyces sp. Y1</name>
    <dbReference type="NCBI Taxonomy" id="3238634"/>
    <lineage>
        <taxon>Bacteria</taxon>
        <taxon>Bacillati</taxon>
        <taxon>Actinomycetota</taxon>
        <taxon>Actinomycetes</taxon>
        <taxon>Kitasatosporales</taxon>
        <taxon>Streptomycetaceae</taxon>
        <taxon>Streptomyces</taxon>
    </lineage>
</organism>
<reference evidence="1" key="1">
    <citation type="submission" date="2024-07" db="EMBL/GenBank/DDBJ databases">
        <authorList>
            <person name="Yu S.T."/>
        </authorList>
    </citation>
    <scope>NUCLEOTIDE SEQUENCE</scope>
    <source>
        <strain evidence="1">Y1</strain>
    </source>
</reference>
<gene>
    <name evidence="1" type="ORF">AB2U05_04980</name>
</gene>
<dbReference type="RefSeq" id="WP_369182517.1">
    <property type="nucleotide sequence ID" value="NZ_CP163445.1"/>
</dbReference>
<name>A0AB39TGH1_9ACTN</name>
<proteinExistence type="predicted"/>
<protein>
    <submittedName>
        <fullName evidence="1">DUF6624 domain-containing protein</fullName>
    </submittedName>
</protein>
<dbReference type="InterPro" id="IPR046732">
    <property type="entry name" value="DUF6624"/>
</dbReference>